<dbReference type="EMBL" id="BMAT01002775">
    <property type="protein sequence ID" value="GFS13870.1"/>
    <property type="molecule type" value="Genomic_DNA"/>
</dbReference>
<dbReference type="GO" id="GO:0015631">
    <property type="term" value="F:tubulin binding"/>
    <property type="evidence" value="ECO:0007669"/>
    <property type="project" value="TreeGrafter"/>
</dbReference>
<dbReference type="Gene3D" id="3.30.470.20">
    <property type="entry name" value="ATP-grasp fold, B domain"/>
    <property type="match status" value="1"/>
</dbReference>
<dbReference type="Proteomes" id="UP000762676">
    <property type="component" value="Unassembled WGS sequence"/>
</dbReference>
<dbReference type="GO" id="GO:0005524">
    <property type="term" value="F:ATP binding"/>
    <property type="evidence" value="ECO:0007669"/>
    <property type="project" value="UniProtKB-KW"/>
</dbReference>
<keyword evidence="2" id="KW-0547">Nucleotide-binding</keyword>
<dbReference type="SUPFAM" id="SSF56059">
    <property type="entry name" value="Glutathione synthetase ATP-binding domain-like"/>
    <property type="match status" value="1"/>
</dbReference>
<protein>
    <submittedName>
        <fullName evidence="5">Tubulin polyglutamylase TTLL5</fullName>
    </submittedName>
</protein>
<dbReference type="GO" id="GO:0000226">
    <property type="term" value="P:microtubule cytoskeleton organization"/>
    <property type="evidence" value="ECO:0007669"/>
    <property type="project" value="TreeGrafter"/>
</dbReference>
<name>A0AAV4IVA5_9GAST</name>
<evidence type="ECO:0000256" key="4">
    <source>
        <dbReference type="SAM" id="MobiDB-lite"/>
    </source>
</evidence>
<dbReference type="AlphaFoldDB" id="A0AAV4IVA5"/>
<keyword evidence="6" id="KW-1185">Reference proteome</keyword>
<evidence type="ECO:0000256" key="2">
    <source>
        <dbReference type="ARBA" id="ARBA00022741"/>
    </source>
</evidence>
<organism evidence="5 6">
    <name type="scientific">Elysia marginata</name>
    <dbReference type="NCBI Taxonomy" id="1093978"/>
    <lineage>
        <taxon>Eukaryota</taxon>
        <taxon>Metazoa</taxon>
        <taxon>Spiralia</taxon>
        <taxon>Lophotrochozoa</taxon>
        <taxon>Mollusca</taxon>
        <taxon>Gastropoda</taxon>
        <taxon>Heterobranchia</taxon>
        <taxon>Euthyneura</taxon>
        <taxon>Panpulmonata</taxon>
        <taxon>Sacoglossa</taxon>
        <taxon>Placobranchoidea</taxon>
        <taxon>Plakobranchidae</taxon>
        <taxon>Elysia</taxon>
    </lineage>
</organism>
<dbReference type="PROSITE" id="PS51221">
    <property type="entry name" value="TTL"/>
    <property type="match status" value="1"/>
</dbReference>
<evidence type="ECO:0000313" key="5">
    <source>
        <dbReference type="EMBL" id="GFS13870.1"/>
    </source>
</evidence>
<dbReference type="GO" id="GO:0070740">
    <property type="term" value="F:tubulin-glutamic acid ligase activity"/>
    <property type="evidence" value="ECO:0007669"/>
    <property type="project" value="TreeGrafter"/>
</dbReference>
<dbReference type="PANTHER" id="PTHR12241">
    <property type="entry name" value="TUBULIN POLYGLUTAMYLASE"/>
    <property type="match status" value="1"/>
</dbReference>
<dbReference type="GO" id="GO:0036064">
    <property type="term" value="C:ciliary basal body"/>
    <property type="evidence" value="ECO:0007669"/>
    <property type="project" value="TreeGrafter"/>
</dbReference>
<feature type="region of interest" description="Disordered" evidence="4">
    <location>
        <begin position="97"/>
        <end position="128"/>
    </location>
</feature>
<evidence type="ECO:0000256" key="3">
    <source>
        <dbReference type="ARBA" id="ARBA00022840"/>
    </source>
</evidence>
<keyword evidence="1" id="KW-0436">Ligase</keyword>
<comment type="caution">
    <text evidence="5">The sequence shown here is derived from an EMBL/GenBank/DDBJ whole genome shotgun (WGS) entry which is preliminary data.</text>
</comment>
<dbReference type="Pfam" id="PF03133">
    <property type="entry name" value="TTL"/>
    <property type="match status" value="1"/>
</dbReference>
<reference evidence="5 6" key="1">
    <citation type="journal article" date="2021" name="Elife">
        <title>Chloroplast acquisition without the gene transfer in kleptoplastic sea slugs, Plakobranchus ocellatus.</title>
        <authorList>
            <person name="Maeda T."/>
            <person name="Takahashi S."/>
            <person name="Yoshida T."/>
            <person name="Shimamura S."/>
            <person name="Takaki Y."/>
            <person name="Nagai Y."/>
            <person name="Toyoda A."/>
            <person name="Suzuki Y."/>
            <person name="Arimoto A."/>
            <person name="Ishii H."/>
            <person name="Satoh N."/>
            <person name="Nishiyama T."/>
            <person name="Hasebe M."/>
            <person name="Maruyama T."/>
            <person name="Minagawa J."/>
            <person name="Obokata J."/>
            <person name="Shigenobu S."/>
        </authorList>
    </citation>
    <scope>NUCLEOTIDE SEQUENCE [LARGE SCALE GENOMIC DNA]</scope>
</reference>
<feature type="compositionally biased region" description="Polar residues" evidence="4">
    <location>
        <begin position="111"/>
        <end position="128"/>
    </location>
</feature>
<sequence length="416" mass="45635">MRMELLFYHLHSITENTAGTSGGGPLGLEPVNTQDCCHGSGSTTSPTAALSRGRMHFAGTSGRCASCTDLMSTVSAYNLPNDYTKFVSEYAKLRNQAPQKATEAEKDTGMSGRTNETKQGVQDQASHQQQPAPLLWICKPAESSRGRGIFLFQHLSELQYDCNAVVQQYISDPLLIGGYKFDIRVYVAVPSFNPLQVYIHEEGLVRFSTEKYDLDRPDNVFAHLTNTSINKFSPGYTTDKEEVGHGCKWTISQLRRYFLQNNINDAHIWHRVTNIIILTLLIQSPTAPKIANCFELYGFDILVDSNLRPWLLEVNVGPALSSDCQADLLAKKSMLHDLFDMVFTNPTGSGSSPYPSHRAGGGVGGLGLGRDLTVLEGMDAHTDTIDRSELRGDGTSWLNTGLGSLDGLTGDYVDSP</sequence>
<evidence type="ECO:0000313" key="6">
    <source>
        <dbReference type="Proteomes" id="UP000762676"/>
    </source>
</evidence>
<proteinExistence type="predicted"/>
<dbReference type="InterPro" id="IPR004344">
    <property type="entry name" value="TTL/TTLL_fam"/>
</dbReference>
<accession>A0AAV4IVA5</accession>
<dbReference type="PANTHER" id="PTHR12241:SF118">
    <property type="entry name" value="TUBULIN POLYGLUTAMYLASE TTLL2-RELATED"/>
    <property type="match status" value="1"/>
</dbReference>
<gene>
    <name evidence="5" type="ORF">ElyMa_001407900</name>
</gene>
<keyword evidence="3" id="KW-0067">ATP-binding</keyword>
<evidence type="ECO:0000256" key="1">
    <source>
        <dbReference type="ARBA" id="ARBA00022598"/>
    </source>
</evidence>